<evidence type="ECO:0000256" key="2">
    <source>
        <dbReference type="ARBA" id="ARBA00023034"/>
    </source>
</evidence>
<keyword evidence="6" id="KW-1133">Transmembrane helix</keyword>
<dbReference type="GO" id="GO:0005737">
    <property type="term" value="C:cytoplasm"/>
    <property type="evidence" value="ECO:0007669"/>
    <property type="project" value="UniProtKB-ARBA"/>
</dbReference>
<dbReference type="InterPro" id="IPR008628">
    <property type="entry name" value="GPP34-like"/>
</dbReference>
<dbReference type="Pfam" id="PF05719">
    <property type="entry name" value="GPP34"/>
    <property type="match status" value="1"/>
</dbReference>
<dbReference type="InterPro" id="IPR038261">
    <property type="entry name" value="GPP34-like_sf"/>
</dbReference>
<keyword evidence="6" id="KW-0812">Transmembrane</keyword>
<protein>
    <submittedName>
        <fullName evidence="7">Golgi phosphoprotein 3 GPP34</fullName>
    </submittedName>
</protein>
<dbReference type="AlphaFoldDB" id="A0A4R6JQH1"/>
<evidence type="ECO:0000256" key="5">
    <source>
        <dbReference type="SAM" id="MobiDB-lite"/>
    </source>
</evidence>
<reference evidence="7 8" key="1">
    <citation type="submission" date="2019-03" db="EMBL/GenBank/DDBJ databases">
        <title>Sequencing the genomes of 1000 actinobacteria strains.</title>
        <authorList>
            <person name="Klenk H.-P."/>
        </authorList>
    </citation>
    <scope>NUCLEOTIDE SEQUENCE [LARGE SCALE GENOMIC DNA]</scope>
    <source>
        <strain evidence="7 8">DSM 43805</strain>
    </source>
</reference>
<feature type="transmembrane region" description="Helical" evidence="6">
    <location>
        <begin position="232"/>
        <end position="251"/>
    </location>
</feature>
<evidence type="ECO:0000313" key="7">
    <source>
        <dbReference type="EMBL" id="TDO38237.1"/>
    </source>
</evidence>
<evidence type="ECO:0000256" key="3">
    <source>
        <dbReference type="ARBA" id="ARBA00023121"/>
    </source>
</evidence>
<name>A0A4R6JQH1_9ACTN</name>
<dbReference type="Proteomes" id="UP000294901">
    <property type="component" value="Unassembled WGS sequence"/>
</dbReference>
<evidence type="ECO:0000256" key="4">
    <source>
        <dbReference type="ARBA" id="ARBA00023136"/>
    </source>
</evidence>
<proteinExistence type="predicted"/>
<keyword evidence="8" id="KW-1185">Reference proteome</keyword>
<sequence>MKREPEVRRRVDMGYHRSLADEFWLAAHDGVKGQPRLGPWALGVGLATALLAELVYGGHLQLYDGELFRSGADGPDDPALRSLLSKMQSEEQSWAPPDMPVDVPVRPREGWQAAASYGRHGYARTPERSVRTSPLRAAPDGALMPPTEETRHRRRGHRHEEWLSYLAYQGRGEALVADRLSRLGLAVVRQERRLLGGTTTSLVPRDSVVSGTPANRLSIAVQSRARLGRDELFLAALILATGLHLHAFATLDPADRSYLSDLLRRDLDEPSRELLRAADAAVGEAAMR</sequence>
<dbReference type="RefSeq" id="WP_239079990.1">
    <property type="nucleotide sequence ID" value="NZ_BOMD01000023.1"/>
</dbReference>
<accession>A0A4R6JQH1</accession>
<gene>
    <name evidence="7" type="ORF">C8E87_1887</name>
</gene>
<evidence type="ECO:0000313" key="8">
    <source>
        <dbReference type="Proteomes" id="UP000294901"/>
    </source>
</evidence>
<keyword evidence="3" id="KW-0446">Lipid-binding</keyword>
<dbReference type="GO" id="GO:0070273">
    <property type="term" value="F:phosphatidylinositol-4-phosphate binding"/>
    <property type="evidence" value="ECO:0007669"/>
    <property type="project" value="InterPro"/>
</dbReference>
<organism evidence="7 8">
    <name type="scientific">Paractinoplanes brasiliensis</name>
    <dbReference type="NCBI Taxonomy" id="52695"/>
    <lineage>
        <taxon>Bacteria</taxon>
        <taxon>Bacillati</taxon>
        <taxon>Actinomycetota</taxon>
        <taxon>Actinomycetes</taxon>
        <taxon>Micromonosporales</taxon>
        <taxon>Micromonosporaceae</taxon>
        <taxon>Paractinoplanes</taxon>
    </lineage>
</organism>
<dbReference type="GO" id="GO:0012505">
    <property type="term" value="C:endomembrane system"/>
    <property type="evidence" value="ECO:0007669"/>
    <property type="project" value="UniProtKB-ARBA"/>
</dbReference>
<dbReference type="Gene3D" id="1.10.3630.10">
    <property type="entry name" value="yeast vps74-n-term truncation variant domain like"/>
    <property type="match status" value="1"/>
</dbReference>
<comment type="caution">
    <text evidence="7">The sequence shown here is derived from an EMBL/GenBank/DDBJ whole genome shotgun (WGS) entry which is preliminary data.</text>
</comment>
<dbReference type="EMBL" id="SNWR01000001">
    <property type="protein sequence ID" value="TDO38237.1"/>
    <property type="molecule type" value="Genomic_DNA"/>
</dbReference>
<evidence type="ECO:0000256" key="1">
    <source>
        <dbReference type="ARBA" id="ARBA00004255"/>
    </source>
</evidence>
<evidence type="ECO:0000256" key="6">
    <source>
        <dbReference type="SAM" id="Phobius"/>
    </source>
</evidence>
<feature type="region of interest" description="Disordered" evidence="5">
    <location>
        <begin position="122"/>
        <end position="155"/>
    </location>
</feature>
<comment type="subcellular location">
    <subcellularLocation>
        <location evidence="1">Golgi apparatus membrane</location>
        <topology evidence="1">Peripheral membrane protein</topology>
        <orientation evidence="1">Cytoplasmic side</orientation>
    </subcellularLocation>
</comment>
<keyword evidence="4 6" id="KW-0472">Membrane</keyword>
<keyword evidence="2" id="KW-0333">Golgi apparatus</keyword>